<dbReference type="InterPro" id="IPR027417">
    <property type="entry name" value="P-loop_NTPase"/>
</dbReference>
<dbReference type="SUPFAM" id="SSF52540">
    <property type="entry name" value="P-loop containing nucleoside triphosphate hydrolases"/>
    <property type="match status" value="1"/>
</dbReference>
<proteinExistence type="predicted"/>
<dbReference type="PANTHER" id="PTHR48419:SF1">
    <property type="entry name" value="SULFOTRANSFERASE DOMAIN-CONTAINING PROTEIN"/>
    <property type="match status" value="1"/>
</dbReference>
<evidence type="ECO:0000313" key="1">
    <source>
        <dbReference type="EMBL" id="ROT35901.1"/>
    </source>
</evidence>
<organism evidence="1 2">
    <name type="scientific">Sodiomyces alkalinus (strain CBS 110278 / VKM F-3762 / F11)</name>
    <name type="common">Alkaliphilic filamentous fungus</name>
    <dbReference type="NCBI Taxonomy" id="1314773"/>
    <lineage>
        <taxon>Eukaryota</taxon>
        <taxon>Fungi</taxon>
        <taxon>Dikarya</taxon>
        <taxon>Ascomycota</taxon>
        <taxon>Pezizomycotina</taxon>
        <taxon>Sordariomycetes</taxon>
        <taxon>Hypocreomycetidae</taxon>
        <taxon>Glomerellales</taxon>
        <taxon>Plectosphaerellaceae</taxon>
        <taxon>Sodiomyces</taxon>
    </lineage>
</organism>
<dbReference type="PANTHER" id="PTHR48419">
    <property type="entry name" value="SULFOTRANSFERASE DOMAIN-CONTAINING PROTEIN"/>
    <property type="match status" value="1"/>
</dbReference>
<dbReference type="InterPro" id="IPR053226">
    <property type="entry name" value="Pyrrolopyrazine_biosynth_F"/>
</dbReference>
<dbReference type="STRING" id="1314773.A0A3N2PMZ3"/>
<keyword evidence="2" id="KW-1185">Reference proteome</keyword>
<name>A0A3N2PMZ3_SODAK</name>
<evidence type="ECO:0000313" key="2">
    <source>
        <dbReference type="Proteomes" id="UP000272025"/>
    </source>
</evidence>
<accession>A0A3N2PMZ3</accession>
<dbReference type="GeneID" id="39577781"/>
<evidence type="ECO:0008006" key="3">
    <source>
        <dbReference type="Google" id="ProtNLM"/>
    </source>
</evidence>
<sequence length="316" mass="36012">MAIGSMSSSKKPIFCATHPRACSTAFERVFMTRRDELCSVHEPFGDSYYYGPERISPRYDNEPETREKTGFGNTTYADILKSIEDASDGGSKRVFIKDMAYYLFPLEGQPARIVPSLSTYSAANQANNPTVIPIDVLRRFQFTFLIRHPRRAVPSYYRCCVPPLNEVTGFIFDPKEAGYSELRRLLDFFVREGLVDRSDIVVVDADDLLDRPEPVVRAYCERVGLEFTDSMLNWSEEDTAFAVEQFAKWEGFHNDALSSSSLKPRSHAAVSKTVTKESEDEEWTEKYGEEGAKIIRETVDANVADYEYLKRFALQV</sequence>
<dbReference type="Gene3D" id="3.40.50.300">
    <property type="entry name" value="P-loop containing nucleotide triphosphate hydrolases"/>
    <property type="match status" value="1"/>
</dbReference>
<protein>
    <recommendedName>
        <fullName evidence="3">P-loop containing nucleoside triphosphate hydrolase protein</fullName>
    </recommendedName>
</protein>
<gene>
    <name evidence="1" type="ORF">SODALDRAFT_316121</name>
</gene>
<dbReference type="OrthoDB" id="2405944at2759"/>
<reference evidence="1 2" key="1">
    <citation type="journal article" date="2018" name="Mol. Ecol.">
        <title>The obligate alkalophilic soda-lake fungus Sodiomyces alkalinus has shifted to a protein diet.</title>
        <authorList>
            <person name="Grum-Grzhimaylo A.A."/>
            <person name="Falkoski D.L."/>
            <person name="van den Heuvel J."/>
            <person name="Valero-Jimenez C.A."/>
            <person name="Min B."/>
            <person name="Choi I.G."/>
            <person name="Lipzen A."/>
            <person name="Daum C.G."/>
            <person name="Aanen D.K."/>
            <person name="Tsang A."/>
            <person name="Henrissat B."/>
            <person name="Bilanenko E.N."/>
            <person name="de Vries R.P."/>
            <person name="van Kan J.A.L."/>
            <person name="Grigoriev I.V."/>
            <person name="Debets A.J.M."/>
        </authorList>
    </citation>
    <scope>NUCLEOTIDE SEQUENCE [LARGE SCALE GENOMIC DNA]</scope>
    <source>
        <strain evidence="1 2">F11</strain>
    </source>
</reference>
<dbReference type="Proteomes" id="UP000272025">
    <property type="component" value="Unassembled WGS sequence"/>
</dbReference>
<dbReference type="EMBL" id="ML119060">
    <property type="protein sequence ID" value="ROT35901.1"/>
    <property type="molecule type" value="Genomic_DNA"/>
</dbReference>
<dbReference type="RefSeq" id="XP_028463707.1">
    <property type="nucleotide sequence ID" value="XM_028609303.1"/>
</dbReference>
<dbReference type="AlphaFoldDB" id="A0A3N2PMZ3"/>